<dbReference type="GO" id="GO:0019698">
    <property type="term" value="P:D-galacturonate catabolic process"/>
    <property type="evidence" value="ECO:0007669"/>
    <property type="project" value="TreeGrafter"/>
</dbReference>
<dbReference type="PANTHER" id="PTHR30536:SF5">
    <property type="entry name" value="ALTRONATE DEHYDRATASE"/>
    <property type="match status" value="1"/>
</dbReference>
<dbReference type="PANTHER" id="PTHR30536">
    <property type="entry name" value="ALTRONATE/GALACTARATE DEHYDRATASE"/>
    <property type="match status" value="1"/>
</dbReference>
<dbReference type="AlphaFoldDB" id="X1I6E0"/>
<keyword evidence="1" id="KW-0456">Lyase</keyword>
<accession>X1I6E0</accession>
<name>X1I6E0_9ZZZZ</name>
<proteinExistence type="predicted"/>
<evidence type="ECO:0000259" key="2">
    <source>
        <dbReference type="SMART" id="SM00858"/>
    </source>
</evidence>
<comment type="caution">
    <text evidence="3">The sequence shown here is derived from an EMBL/GenBank/DDBJ whole genome shotgun (WGS) entry which is preliminary data.</text>
</comment>
<sequence length="93" mass="10253">MGKAVFVNDKDNVVTVVSDLKKGEDAVYKVGSEMRQIKVNEDIPYGHKAALTQIAKGSDIIKYGETIGRAKSNIESGQWVHTHNTDETYTPSK</sequence>
<dbReference type="CDD" id="cd11613">
    <property type="entry name" value="SAF_AH_GD"/>
    <property type="match status" value="1"/>
</dbReference>
<feature type="domain" description="SAF" evidence="2">
    <location>
        <begin position="11"/>
        <end position="86"/>
    </location>
</feature>
<dbReference type="SMART" id="SM00858">
    <property type="entry name" value="SAF"/>
    <property type="match status" value="1"/>
</dbReference>
<dbReference type="Gene3D" id="2.30.130.110">
    <property type="match status" value="1"/>
</dbReference>
<evidence type="ECO:0000256" key="1">
    <source>
        <dbReference type="ARBA" id="ARBA00023239"/>
    </source>
</evidence>
<evidence type="ECO:0000313" key="3">
    <source>
        <dbReference type="EMBL" id="GAH61669.1"/>
    </source>
</evidence>
<reference evidence="3" key="1">
    <citation type="journal article" date="2014" name="Front. Microbiol.">
        <title>High frequency of phylogenetically diverse reductive dehalogenase-homologous genes in deep subseafloor sedimentary metagenomes.</title>
        <authorList>
            <person name="Kawai M."/>
            <person name="Futagami T."/>
            <person name="Toyoda A."/>
            <person name="Takaki Y."/>
            <person name="Nishi S."/>
            <person name="Hori S."/>
            <person name="Arai W."/>
            <person name="Tsubouchi T."/>
            <person name="Morono Y."/>
            <person name="Uchiyama I."/>
            <person name="Ito T."/>
            <person name="Fujiyama A."/>
            <person name="Inagaki F."/>
            <person name="Takami H."/>
        </authorList>
    </citation>
    <scope>NUCLEOTIDE SEQUENCE</scope>
    <source>
        <strain evidence="3">Expedition CK06-06</strain>
    </source>
</reference>
<organism evidence="3">
    <name type="scientific">marine sediment metagenome</name>
    <dbReference type="NCBI Taxonomy" id="412755"/>
    <lineage>
        <taxon>unclassified sequences</taxon>
        <taxon>metagenomes</taxon>
        <taxon>ecological metagenomes</taxon>
    </lineage>
</organism>
<dbReference type="InterPro" id="IPR013974">
    <property type="entry name" value="SAF"/>
</dbReference>
<gene>
    <name evidence="3" type="ORF">S03H2_31389</name>
</gene>
<dbReference type="InterPro" id="IPR052172">
    <property type="entry name" value="UxaA_altronate/galactarate_dh"/>
</dbReference>
<protein>
    <recommendedName>
        <fullName evidence="2">SAF domain-containing protein</fullName>
    </recommendedName>
</protein>
<dbReference type="GO" id="GO:0016829">
    <property type="term" value="F:lyase activity"/>
    <property type="evidence" value="ECO:0007669"/>
    <property type="project" value="UniProtKB-KW"/>
</dbReference>
<dbReference type="InterPro" id="IPR044144">
    <property type="entry name" value="SAF_UxaA/GarD"/>
</dbReference>
<dbReference type="EMBL" id="BARU01019031">
    <property type="protein sequence ID" value="GAH61669.1"/>
    <property type="molecule type" value="Genomic_DNA"/>
</dbReference>
<dbReference type="Pfam" id="PF08666">
    <property type="entry name" value="SAF"/>
    <property type="match status" value="1"/>
</dbReference>